<proteinExistence type="predicted"/>
<protein>
    <submittedName>
        <fullName evidence="2">Uncharacterized protein</fullName>
    </submittedName>
</protein>
<dbReference type="WBParaSite" id="nRc.2.0.1.t18292-RA">
    <property type="protein sequence ID" value="nRc.2.0.1.t18292-RA"/>
    <property type="gene ID" value="nRc.2.0.1.g18292"/>
</dbReference>
<dbReference type="AlphaFoldDB" id="A0A915IWY6"/>
<reference evidence="2" key="1">
    <citation type="submission" date="2022-11" db="UniProtKB">
        <authorList>
            <consortium name="WormBaseParasite"/>
        </authorList>
    </citation>
    <scope>IDENTIFICATION</scope>
</reference>
<evidence type="ECO:0000313" key="2">
    <source>
        <dbReference type="WBParaSite" id="nRc.2.0.1.t18292-RA"/>
    </source>
</evidence>
<evidence type="ECO:0000313" key="1">
    <source>
        <dbReference type="Proteomes" id="UP000887565"/>
    </source>
</evidence>
<sequence>MTGPLVFYTPTGSGLIFKGFKKCTRRVDNRRPTADRIDRFLTFPGICTIRGGVNRVISTRCRRRRR</sequence>
<name>A0A915IWY6_ROMCU</name>
<accession>A0A915IWY6</accession>
<organism evidence="1 2">
    <name type="scientific">Romanomermis culicivorax</name>
    <name type="common">Nematode worm</name>
    <dbReference type="NCBI Taxonomy" id="13658"/>
    <lineage>
        <taxon>Eukaryota</taxon>
        <taxon>Metazoa</taxon>
        <taxon>Ecdysozoa</taxon>
        <taxon>Nematoda</taxon>
        <taxon>Enoplea</taxon>
        <taxon>Dorylaimia</taxon>
        <taxon>Mermithida</taxon>
        <taxon>Mermithoidea</taxon>
        <taxon>Mermithidae</taxon>
        <taxon>Romanomermis</taxon>
    </lineage>
</organism>
<dbReference type="Proteomes" id="UP000887565">
    <property type="component" value="Unplaced"/>
</dbReference>
<keyword evidence="1" id="KW-1185">Reference proteome</keyword>